<sequence>MSNPFKREQTLKQLGYRLTFATAVLVLDLILLRFSFSSTPVVKGIVLALNFAVVSAVFTGAYKLF</sequence>
<protein>
    <submittedName>
        <fullName evidence="2">Uncharacterized protein</fullName>
    </submittedName>
</protein>
<name>A0A1G7MUF8_THETY</name>
<keyword evidence="1" id="KW-0812">Transmembrane</keyword>
<reference evidence="2 3" key="1">
    <citation type="submission" date="2016-10" db="EMBL/GenBank/DDBJ databases">
        <authorList>
            <person name="de Groot N.N."/>
        </authorList>
    </citation>
    <scope>NUCLEOTIDE SEQUENCE [LARGE SCALE GENOMIC DNA]</scope>
    <source>
        <strain evidence="2 3">DSM 569</strain>
    </source>
</reference>
<evidence type="ECO:0000313" key="3">
    <source>
        <dbReference type="Proteomes" id="UP000183404"/>
    </source>
</evidence>
<gene>
    <name evidence="2" type="ORF">SAMN04244560_01027</name>
</gene>
<keyword evidence="1" id="KW-0472">Membrane</keyword>
<feature type="transmembrane region" description="Helical" evidence="1">
    <location>
        <begin position="14"/>
        <end position="36"/>
    </location>
</feature>
<dbReference type="Proteomes" id="UP000183404">
    <property type="component" value="Unassembled WGS sequence"/>
</dbReference>
<dbReference type="EMBL" id="FNBS01000019">
    <property type="protein sequence ID" value="SDF65384.1"/>
    <property type="molecule type" value="Genomic_DNA"/>
</dbReference>
<accession>A0A1G7MUF8</accession>
<keyword evidence="1" id="KW-1133">Transmembrane helix</keyword>
<organism evidence="2 3">
    <name type="scientific">Thermoanaerobacter thermohydrosulfuricus</name>
    <name type="common">Clostridium thermohydrosulfuricum</name>
    <dbReference type="NCBI Taxonomy" id="1516"/>
    <lineage>
        <taxon>Bacteria</taxon>
        <taxon>Bacillati</taxon>
        <taxon>Bacillota</taxon>
        <taxon>Clostridia</taxon>
        <taxon>Thermoanaerobacterales</taxon>
        <taxon>Thermoanaerobacteraceae</taxon>
        <taxon>Thermoanaerobacter</taxon>
    </lineage>
</organism>
<dbReference type="RefSeq" id="WP_074592442.1">
    <property type="nucleotide sequence ID" value="NZ_FNBS01000019.1"/>
</dbReference>
<dbReference type="AlphaFoldDB" id="A0A1G7MUF8"/>
<evidence type="ECO:0000313" key="2">
    <source>
        <dbReference type="EMBL" id="SDF65384.1"/>
    </source>
</evidence>
<evidence type="ECO:0000256" key="1">
    <source>
        <dbReference type="SAM" id="Phobius"/>
    </source>
</evidence>
<feature type="transmembrane region" description="Helical" evidence="1">
    <location>
        <begin position="42"/>
        <end position="62"/>
    </location>
</feature>
<proteinExistence type="predicted"/>